<protein>
    <recommendedName>
        <fullName evidence="1">DNA-directed DNA polymerase</fullName>
        <ecNumber evidence="1">2.7.7.7</ecNumber>
    </recommendedName>
</protein>
<dbReference type="OrthoDB" id="9811073at2"/>
<dbReference type="EMBL" id="BAEO01000031">
    <property type="protein sequence ID" value="GAC19553.1"/>
    <property type="molecule type" value="Genomic_DNA"/>
</dbReference>
<evidence type="ECO:0000256" key="2">
    <source>
        <dbReference type="ARBA" id="ARBA00022932"/>
    </source>
</evidence>
<dbReference type="RefSeq" id="WP_007620491.1">
    <property type="nucleotide sequence ID" value="NZ_BAEO01000031.1"/>
</dbReference>
<keyword evidence="5" id="KW-0808">Transferase</keyword>
<dbReference type="InterPro" id="IPR003593">
    <property type="entry name" value="AAA+_ATPase"/>
</dbReference>
<dbReference type="eggNOG" id="COG0470">
    <property type="taxonomic scope" value="Bacteria"/>
</dbReference>
<dbReference type="STRING" id="493475.GARC_2587"/>
<evidence type="ECO:0000313" key="6">
    <source>
        <dbReference type="Proteomes" id="UP000006327"/>
    </source>
</evidence>
<comment type="catalytic activity">
    <reaction evidence="3">
        <text>DNA(n) + a 2'-deoxyribonucleoside 5'-triphosphate = DNA(n+1) + diphosphate</text>
        <dbReference type="Rhea" id="RHEA:22508"/>
        <dbReference type="Rhea" id="RHEA-COMP:17339"/>
        <dbReference type="Rhea" id="RHEA-COMP:17340"/>
        <dbReference type="ChEBI" id="CHEBI:33019"/>
        <dbReference type="ChEBI" id="CHEBI:61560"/>
        <dbReference type="ChEBI" id="CHEBI:173112"/>
        <dbReference type="EC" id="2.7.7.7"/>
    </reaction>
</comment>
<dbReference type="EC" id="2.7.7.7" evidence="1"/>
<keyword evidence="6" id="KW-1185">Reference proteome</keyword>
<dbReference type="Gene3D" id="3.40.50.300">
    <property type="entry name" value="P-loop containing nucleotide triphosphate hydrolases"/>
    <property type="match status" value="1"/>
</dbReference>
<dbReference type="SUPFAM" id="SSF52540">
    <property type="entry name" value="P-loop containing nucleoside triphosphate hydrolases"/>
    <property type="match status" value="1"/>
</dbReference>
<evidence type="ECO:0000256" key="1">
    <source>
        <dbReference type="ARBA" id="ARBA00012417"/>
    </source>
</evidence>
<accession>K6YS83</accession>
<dbReference type="GO" id="GO:0008408">
    <property type="term" value="F:3'-5' exonuclease activity"/>
    <property type="evidence" value="ECO:0007669"/>
    <property type="project" value="InterPro"/>
</dbReference>
<keyword evidence="2" id="KW-0239">DNA-directed DNA polymerase</keyword>
<proteinExistence type="predicted"/>
<reference evidence="5 6" key="1">
    <citation type="journal article" date="2017" name="Antonie Van Leeuwenhoek">
        <title>Rhizobium rhizosphaerae sp. nov., a novel species isolated from rice rhizosphere.</title>
        <authorList>
            <person name="Zhao J.J."/>
            <person name="Zhang J."/>
            <person name="Zhang R.J."/>
            <person name="Zhang C.W."/>
            <person name="Yin H.Q."/>
            <person name="Zhang X.X."/>
        </authorList>
    </citation>
    <scope>NUCLEOTIDE SEQUENCE [LARGE SCALE GENOMIC DNA]</scope>
    <source>
        <strain evidence="5 6">BSs20135</strain>
    </source>
</reference>
<name>K6YS83_9ALTE</name>
<dbReference type="GO" id="GO:0003887">
    <property type="term" value="F:DNA-directed DNA polymerase activity"/>
    <property type="evidence" value="ECO:0007669"/>
    <property type="project" value="UniProtKB-KW"/>
</dbReference>
<dbReference type="PANTHER" id="PTHR11669:SF8">
    <property type="entry name" value="DNA POLYMERASE III SUBUNIT DELTA"/>
    <property type="match status" value="1"/>
</dbReference>
<evidence type="ECO:0000259" key="4">
    <source>
        <dbReference type="SMART" id="SM00382"/>
    </source>
</evidence>
<dbReference type="AlphaFoldDB" id="K6YS83"/>
<gene>
    <name evidence="5" type="primary">holB</name>
    <name evidence="5" type="ORF">GARC_2587</name>
</gene>
<dbReference type="InterPro" id="IPR004622">
    <property type="entry name" value="DNA_pol_HolB"/>
</dbReference>
<dbReference type="Pfam" id="PF13177">
    <property type="entry name" value="DNA_pol3_delta2"/>
    <property type="match status" value="1"/>
</dbReference>
<dbReference type="Proteomes" id="UP000006327">
    <property type="component" value="Unassembled WGS sequence"/>
</dbReference>
<dbReference type="InterPro" id="IPR050238">
    <property type="entry name" value="DNA_Rep/Repair_Clamp_Loader"/>
</dbReference>
<dbReference type="SMART" id="SM00382">
    <property type="entry name" value="AAA"/>
    <property type="match status" value="1"/>
</dbReference>
<dbReference type="PANTHER" id="PTHR11669">
    <property type="entry name" value="REPLICATION FACTOR C / DNA POLYMERASE III GAMMA-TAU SUBUNIT"/>
    <property type="match status" value="1"/>
</dbReference>
<comment type="caution">
    <text evidence="5">The sequence shown here is derived from an EMBL/GenBank/DDBJ whole genome shotgun (WGS) entry which is preliminary data.</text>
</comment>
<dbReference type="GO" id="GO:0006261">
    <property type="term" value="P:DNA-templated DNA replication"/>
    <property type="evidence" value="ECO:0007669"/>
    <property type="project" value="TreeGrafter"/>
</dbReference>
<sequence length="295" mass="32904">MFPWLDGTFKKLSNRIAADKLHHALLIQGPSGLGKSNFALELAQLLLCKARKGDEVCGFCQSCLLNAANNHPDLHVVESDKQIGVDQIRDAIKTLVSSAHMSGAKVLIIYHAHTMTESSANALLKTLEEPTANTFLLLTTDKPERILPTIRSRCEKLALPLPDLDTTIAWVKTQYDAEIDINFAKLFSARPLALFAELQEEQSFTYETYSTGLESLLQGKTSATQLAMDWQDNADKVLKWTQYWARQQCTEQLSETLWQLNLQATKVIRQLRNPGVNKTLVLTALLDKLALVKAA</sequence>
<keyword evidence="5" id="KW-0548">Nucleotidyltransferase</keyword>
<evidence type="ECO:0000313" key="5">
    <source>
        <dbReference type="EMBL" id="GAC19553.1"/>
    </source>
</evidence>
<dbReference type="NCBIfam" id="TIGR00678">
    <property type="entry name" value="holB"/>
    <property type="match status" value="1"/>
</dbReference>
<dbReference type="CDD" id="cd00009">
    <property type="entry name" value="AAA"/>
    <property type="match status" value="1"/>
</dbReference>
<dbReference type="GO" id="GO:0009360">
    <property type="term" value="C:DNA polymerase III complex"/>
    <property type="evidence" value="ECO:0007669"/>
    <property type="project" value="TreeGrafter"/>
</dbReference>
<dbReference type="InterPro" id="IPR027417">
    <property type="entry name" value="P-loop_NTPase"/>
</dbReference>
<organism evidence="5 6">
    <name type="scientific">Paraglaciecola arctica BSs20135</name>
    <dbReference type="NCBI Taxonomy" id="493475"/>
    <lineage>
        <taxon>Bacteria</taxon>
        <taxon>Pseudomonadati</taxon>
        <taxon>Pseudomonadota</taxon>
        <taxon>Gammaproteobacteria</taxon>
        <taxon>Alteromonadales</taxon>
        <taxon>Alteromonadaceae</taxon>
        <taxon>Paraglaciecola</taxon>
    </lineage>
</organism>
<evidence type="ECO:0000256" key="3">
    <source>
        <dbReference type="ARBA" id="ARBA00049244"/>
    </source>
</evidence>
<feature type="domain" description="AAA+ ATPase" evidence="4">
    <location>
        <begin position="21"/>
        <end position="163"/>
    </location>
</feature>